<evidence type="ECO:0000313" key="1">
    <source>
        <dbReference type="EMBL" id="EEC13971.1"/>
    </source>
</evidence>
<dbReference type="VEuPathDB" id="VectorBase:ISCW011708"/>
<sequence>MCFYVSGGKNSAAARERGCGSKCSIVFFPKRLKRSIIFFFYHFLYALANKNDCPSYGFQPHLVTLLLCEQSRKERFCVTDCIRRLESVGACKGTEVLRTKG</sequence>
<reference evidence="1 3" key="1">
    <citation type="submission" date="2008-03" db="EMBL/GenBank/DDBJ databases">
        <title>Annotation of Ixodes scapularis.</title>
        <authorList>
            <consortium name="Ixodes scapularis Genome Project Consortium"/>
            <person name="Caler E."/>
            <person name="Hannick L.I."/>
            <person name="Bidwell S."/>
            <person name="Joardar V."/>
            <person name="Thiagarajan M."/>
            <person name="Amedeo P."/>
            <person name="Galinsky K.J."/>
            <person name="Schobel S."/>
            <person name="Inman J."/>
            <person name="Hostetler J."/>
            <person name="Miller J."/>
            <person name="Hammond M."/>
            <person name="Megy K."/>
            <person name="Lawson D."/>
            <person name="Kodira C."/>
            <person name="Sutton G."/>
            <person name="Meyer J."/>
            <person name="Hill C.A."/>
            <person name="Birren B."/>
            <person name="Nene V."/>
            <person name="Collins F."/>
            <person name="Alarcon-Chaidez F."/>
            <person name="Wikel S."/>
            <person name="Strausberg R."/>
        </authorList>
    </citation>
    <scope>NUCLEOTIDE SEQUENCE [LARGE SCALE GENOMIC DNA]</scope>
    <source>
        <strain evidence="3">Wikel</strain>
        <strain evidence="1">Wikel colony</strain>
    </source>
</reference>
<dbReference type="Proteomes" id="UP000001555">
    <property type="component" value="Unassembled WGS sequence"/>
</dbReference>
<reference evidence="2" key="2">
    <citation type="submission" date="2020-05" db="UniProtKB">
        <authorList>
            <consortium name="EnsemblMetazoa"/>
        </authorList>
    </citation>
    <scope>IDENTIFICATION</scope>
    <source>
        <strain evidence="2">wikel</strain>
    </source>
</reference>
<proteinExistence type="predicted"/>
<dbReference type="AlphaFoldDB" id="B7Q549"/>
<dbReference type="EMBL" id="ABJB010553922">
    <property type="status" value="NOT_ANNOTATED_CDS"/>
    <property type="molecule type" value="Genomic_DNA"/>
</dbReference>
<gene>
    <name evidence="1" type="ORF">IscW_ISCW011708</name>
</gene>
<dbReference type="EnsemblMetazoa" id="ISCW011708-RA">
    <property type="protein sequence ID" value="ISCW011708-PA"/>
    <property type="gene ID" value="ISCW011708"/>
</dbReference>
<organism>
    <name type="scientific">Ixodes scapularis</name>
    <name type="common">Black-legged tick</name>
    <name type="synonym">Deer tick</name>
    <dbReference type="NCBI Taxonomy" id="6945"/>
    <lineage>
        <taxon>Eukaryota</taxon>
        <taxon>Metazoa</taxon>
        <taxon>Ecdysozoa</taxon>
        <taxon>Arthropoda</taxon>
        <taxon>Chelicerata</taxon>
        <taxon>Arachnida</taxon>
        <taxon>Acari</taxon>
        <taxon>Parasitiformes</taxon>
        <taxon>Ixodida</taxon>
        <taxon>Ixodoidea</taxon>
        <taxon>Ixodidae</taxon>
        <taxon>Ixodinae</taxon>
        <taxon>Ixodes</taxon>
    </lineage>
</organism>
<accession>B7Q549</accession>
<dbReference type="HOGENOM" id="CLU_2294732_0_0_1"/>
<keyword evidence="3" id="KW-1185">Reference proteome</keyword>
<name>B7Q549_IXOSC</name>
<evidence type="ECO:0000313" key="3">
    <source>
        <dbReference type="Proteomes" id="UP000001555"/>
    </source>
</evidence>
<dbReference type="VEuPathDB" id="VectorBase:ISCI011708"/>
<evidence type="ECO:0000313" key="2">
    <source>
        <dbReference type="EnsemblMetazoa" id="ISCW011708-PA"/>
    </source>
</evidence>
<protein>
    <submittedName>
        <fullName evidence="1 2">Uncharacterized protein</fullName>
    </submittedName>
</protein>
<dbReference type="PaxDb" id="6945-B7Q549"/>
<dbReference type="EMBL" id="DS859512">
    <property type="protein sequence ID" value="EEC13971.1"/>
    <property type="molecule type" value="Genomic_DNA"/>
</dbReference>
<dbReference type="InParanoid" id="B7Q549"/>